<keyword evidence="1" id="KW-0446">Lipid-binding</keyword>
<dbReference type="Pfam" id="PF00173">
    <property type="entry name" value="Cyt-b5"/>
    <property type="match status" value="1"/>
</dbReference>
<feature type="domain" description="Cytochrome b5 heme-binding" evidence="3">
    <location>
        <begin position="13"/>
        <end position="109"/>
    </location>
</feature>
<name>A0A383W683_TETOB</name>
<dbReference type="GO" id="GO:0016020">
    <property type="term" value="C:membrane"/>
    <property type="evidence" value="ECO:0007669"/>
    <property type="project" value="TreeGrafter"/>
</dbReference>
<dbReference type="Proteomes" id="UP000256970">
    <property type="component" value="Unassembled WGS sequence"/>
</dbReference>
<dbReference type="Gene3D" id="3.10.120.10">
    <property type="entry name" value="Cytochrome b5-like heme/steroid binding domain"/>
    <property type="match status" value="1"/>
</dbReference>
<evidence type="ECO:0000259" key="3">
    <source>
        <dbReference type="SMART" id="SM01117"/>
    </source>
</evidence>
<protein>
    <recommendedName>
        <fullName evidence="3">Cytochrome b5 heme-binding domain-containing protein</fullName>
    </recommendedName>
</protein>
<dbReference type="PANTHER" id="PTHR10281:SF104">
    <property type="entry name" value="CYTOCHROME B5 HEME-BINDING DOMAIN-CONTAINING PROTEIN"/>
    <property type="match status" value="1"/>
</dbReference>
<dbReference type="FunFam" id="3.10.120.10:FF:000003">
    <property type="entry name" value="membrane-associated progesterone receptor component 1"/>
    <property type="match status" value="1"/>
</dbReference>
<dbReference type="InterPro" id="IPR050577">
    <property type="entry name" value="MAPR/NEUFC/NENF-like"/>
</dbReference>
<sequence>MASTATTVGSLRLTLAELAQYDGQDASKPLYISVRGKIYDVTAGKTFYGPGGPYAVFAGKECARALAFMKVTPEDCNDDLAGATEAQLKTLADWEAKFDQKYGAAGLLVAQQ</sequence>
<dbReference type="InterPro" id="IPR001199">
    <property type="entry name" value="Cyt_B5-like_heme/steroid-bd"/>
</dbReference>
<dbReference type="SUPFAM" id="SSF55856">
    <property type="entry name" value="Cytochrome b5-like heme/steroid binding domain"/>
    <property type="match status" value="1"/>
</dbReference>
<dbReference type="GO" id="GO:0005783">
    <property type="term" value="C:endoplasmic reticulum"/>
    <property type="evidence" value="ECO:0007669"/>
    <property type="project" value="TreeGrafter"/>
</dbReference>
<dbReference type="GO" id="GO:0005496">
    <property type="term" value="F:steroid binding"/>
    <property type="evidence" value="ECO:0007669"/>
    <property type="project" value="UniProtKB-KW"/>
</dbReference>
<dbReference type="PANTHER" id="PTHR10281">
    <property type="entry name" value="MEMBRANE-ASSOCIATED PROGESTERONE RECEPTOR COMPONENT-RELATED"/>
    <property type="match status" value="1"/>
</dbReference>
<organism evidence="4 5">
    <name type="scientific">Tetradesmus obliquus</name>
    <name type="common">Green alga</name>
    <name type="synonym">Acutodesmus obliquus</name>
    <dbReference type="NCBI Taxonomy" id="3088"/>
    <lineage>
        <taxon>Eukaryota</taxon>
        <taxon>Viridiplantae</taxon>
        <taxon>Chlorophyta</taxon>
        <taxon>core chlorophytes</taxon>
        <taxon>Chlorophyceae</taxon>
        <taxon>CS clade</taxon>
        <taxon>Sphaeropleales</taxon>
        <taxon>Scenedesmaceae</taxon>
        <taxon>Tetradesmus</taxon>
    </lineage>
</organism>
<dbReference type="SMART" id="SM01117">
    <property type="entry name" value="Cyt-b5"/>
    <property type="match status" value="1"/>
</dbReference>
<evidence type="ECO:0000313" key="5">
    <source>
        <dbReference type="Proteomes" id="UP000256970"/>
    </source>
</evidence>
<accession>A0A383W683</accession>
<dbReference type="InterPro" id="IPR036400">
    <property type="entry name" value="Cyt_B5-like_heme/steroid_sf"/>
</dbReference>
<keyword evidence="1" id="KW-0754">Steroid-binding</keyword>
<comment type="similarity">
    <text evidence="2">Belongs to the cytochrome b5 family. MAPR subfamily.</text>
</comment>
<gene>
    <name evidence="4" type="ORF">BQ4739_LOCUS12853</name>
</gene>
<dbReference type="STRING" id="3088.A0A383W683"/>
<evidence type="ECO:0000313" key="4">
    <source>
        <dbReference type="EMBL" id="SZX72703.1"/>
    </source>
</evidence>
<dbReference type="EMBL" id="FNXT01001149">
    <property type="protein sequence ID" value="SZX72703.1"/>
    <property type="molecule type" value="Genomic_DNA"/>
</dbReference>
<evidence type="ECO:0000256" key="2">
    <source>
        <dbReference type="ARBA" id="ARBA00038357"/>
    </source>
</evidence>
<keyword evidence="5" id="KW-1185">Reference proteome</keyword>
<proteinExistence type="inferred from homology"/>
<dbReference type="AlphaFoldDB" id="A0A383W683"/>
<reference evidence="4 5" key="1">
    <citation type="submission" date="2016-10" db="EMBL/GenBank/DDBJ databases">
        <authorList>
            <person name="Cai Z."/>
        </authorList>
    </citation>
    <scope>NUCLEOTIDE SEQUENCE [LARGE SCALE GENOMIC DNA]</scope>
</reference>
<evidence type="ECO:0000256" key="1">
    <source>
        <dbReference type="ARBA" id="ARBA00022665"/>
    </source>
</evidence>